<dbReference type="AlphaFoldDB" id="A0A679KAH6"/>
<organism evidence="2">
    <name type="scientific">Methylobacterium bullatum</name>
    <dbReference type="NCBI Taxonomy" id="570505"/>
    <lineage>
        <taxon>Bacteria</taxon>
        <taxon>Pseudomonadati</taxon>
        <taxon>Pseudomonadota</taxon>
        <taxon>Alphaproteobacteria</taxon>
        <taxon>Hyphomicrobiales</taxon>
        <taxon>Methylobacteriaceae</taxon>
        <taxon>Methylobacterium</taxon>
    </lineage>
</organism>
<gene>
    <name evidence="2" type="ORF">MBLL_04218</name>
</gene>
<protein>
    <recommendedName>
        <fullName evidence="3">Transposase</fullName>
    </recommendedName>
</protein>
<evidence type="ECO:0000256" key="1">
    <source>
        <dbReference type="SAM" id="MobiDB-lite"/>
    </source>
</evidence>
<feature type="region of interest" description="Disordered" evidence="1">
    <location>
        <begin position="60"/>
        <end position="85"/>
    </location>
</feature>
<accession>A0A679KAH6</accession>
<sequence>MVGPEGDSFGSCIGRYLEALDRADREQSDVAEARTTRLTEKIAGLYAEIQILRAMGKQVEAGPDGQVSLTNSDARSMATSGKGGGHVGYNVQAAADAEHLRNRPAVQSRPLFIDLEPKLGVPDRLLELEIRHAVDDGTFLPWDLGKATGVPPVRCASKASVKSGED</sequence>
<proteinExistence type="predicted"/>
<reference evidence="2" key="1">
    <citation type="submission" date="2019-12" db="EMBL/GenBank/DDBJ databases">
        <authorList>
            <person name="Cremers G."/>
        </authorList>
    </citation>
    <scope>NUCLEOTIDE SEQUENCE</scope>
    <source>
        <strain evidence="2">Mbul2</strain>
    </source>
</reference>
<dbReference type="EMBL" id="LR743511">
    <property type="protein sequence ID" value="CAA2145097.1"/>
    <property type="molecule type" value="Genomic_DNA"/>
</dbReference>
<evidence type="ECO:0000313" key="2">
    <source>
        <dbReference type="EMBL" id="CAA2145097.1"/>
    </source>
</evidence>
<feature type="compositionally biased region" description="Polar residues" evidence="1">
    <location>
        <begin position="67"/>
        <end position="79"/>
    </location>
</feature>
<name>A0A679KAH6_9HYPH</name>
<evidence type="ECO:0008006" key="3">
    <source>
        <dbReference type="Google" id="ProtNLM"/>
    </source>
</evidence>